<sequence length="105" mass="12121">MVTASVQKLRQVFSLHHINISSCSRRLFHLDISQAEHATIRSSTLSPSISLLSTMMRQILRNPRLISFARAFSPGSQKVLYIIQDVVRNQYREKKFPVPRLPFNL</sequence>
<protein>
    <submittedName>
        <fullName evidence="1">Uncharacterized protein</fullName>
    </submittedName>
</protein>
<dbReference type="AlphaFoldDB" id="E9D8U7"/>
<name>E9D8U7_COCPS</name>
<reference evidence="2" key="2">
    <citation type="submission" date="2010-03" db="EMBL/GenBank/DDBJ databases">
        <title>The genome sequence of Coccidioides posadasii strain Silveira.</title>
        <authorList>
            <consortium name="The Broad Institute Genome Sequencing Center for Infectious Disease"/>
            <person name="Neafsey D."/>
            <person name="Orbach M."/>
            <person name="Henn M.R."/>
            <person name="Cole G.T."/>
            <person name="Galgiani J."/>
            <person name="Gardner M.J."/>
            <person name="Kirkland T.N."/>
            <person name="Taylor J.W."/>
            <person name="Young S.K."/>
            <person name="Zeng Q."/>
            <person name="Koehrsen M."/>
            <person name="Alvarado L."/>
            <person name="Berlin A."/>
            <person name="Borenstein D."/>
            <person name="Chapman S.B."/>
            <person name="Chen Z."/>
            <person name="Engels R."/>
            <person name="Freedman E."/>
            <person name="Gellesch M."/>
            <person name="Goldberg J."/>
            <person name="Griggs A."/>
            <person name="Gujja S."/>
            <person name="Heilman E."/>
            <person name="Heiman D."/>
            <person name="Howarth C."/>
            <person name="Jen D."/>
            <person name="Larson L."/>
            <person name="Mehta T."/>
            <person name="Neiman D."/>
            <person name="Park D."/>
            <person name="Pearson M."/>
            <person name="Richards J."/>
            <person name="Roberts A."/>
            <person name="Saif S."/>
            <person name="Shea T."/>
            <person name="Shenoy N."/>
            <person name="Sisk P."/>
            <person name="Stolte C."/>
            <person name="Sykes S."/>
            <person name="Walk T."/>
            <person name="White J."/>
            <person name="Yandava C."/>
            <person name="Haas B."/>
            <person name="Nusbaum C."/>
            <person name="Birren B."/>
        </authorList>
    </citation>
    <scope>NUCLEOTIDE SEQUENCE [LARGE SCALE GENOMIC DNA]</scope>
    <source>
        <strain evidence="2">RMSCC 757 / Silveira</strain>
    </source>
</reference>
<dbReference type="EMBL" id="GL636495">
    <property type="protein sequence ID" value="EFW16982.1"/>
    <property type="molecule type" value="Genomic_DNA"/>
</dbReference>
<dbReference type="VEuPathDB" id="FungiDB:CPSG_06249"/>
<evidence type="ECO:0000313" key="2">
    <source>
        <dbReference type="Proteomes" id="UP000002497"/>
    </source>
</evidence>
<dbReference type="Proteomes" id="UP000002497">
    <property type="component" value="Unassembled WGS sequence"/>
</dbReference>
<dbReference type="HOGENOM" id="CLU_2236340_0_0_1"/>
<reference evidence="2" key="1">
    <citation type="journal article" date="2010" name="Genome Res.">
        <title>Population genomic sequencing of Coccidioides fungi reveals recent hybridization and transposon control.</title>
        <authorList>
            <person name="Neafsey D.E."/>
            <person name="Barker B.M."/>
            <person name="Sharpton T.J."/>
            <person name="Stajich J.E."/>
            <person name="Park D.J."/>
            <person name="Whiston E."/>
            <person name="Hung C.-Y."/>
            <person name="McMahan C."/>
            <person name="White J."/>
            <person name="Sykes S."/>
            <person name="Heiman D."/>
            <person name="Young S."/>
            <person name="Zeng Q."/>
            <person name="Abouelleil A."/>
            <person name="Aftuck L."/>
            <person name="Bessette D."/>
            <person name="Brown A."/>
            <person name="FitzGerald M."/>
            <person name="Lui A."/>
            <person name="Macdonald J.P."/>
            <person name="Priest M."/>
            <person name="Orbach M.J."/>
            <person name="Galgiani J.N."/>
            <person name="Kirkland T.N."/>
            <person name="Cole G.T."/>
            <person name="Birren B.W."/>
            <person name="Henn M.R."/>
            <person name="Taylor J.W."/>
            <person name="Rounsley S.D."/>
        </authorList>
    </citation>
    <scope>NUCLEOTIDE SEQUENCE [LARGE SCALE GENOMIC DNA]</scope>
    <source>
        <strain evidence="2">RMSCC 757 / Silveira</strain>
    </source>
</reference>
<proteinExistence type="predicted"/>
<keyword evidence="2" id="KW-1185">Reference proteome</keyword>
<accession>E9D8U7</accession>
<evidence type="ECO:0000313" key="1">
    <source>
        <dbReference type="EMBL" id="EFW16982.1"/>
    </source>
</evidence>
<organism evidence="2">
    <name type="scientific">Coccidioides posadasii (strain RMSCC 757 / Silveira)</name>
    <name type="common">Valley fever fungus</name>
    <dbReference type="NCBI Taxonomy" id="443226"/>
    <lineage>
        <taxon>Eukaryota</taxon>
        <taxon>Fungi</taxon>
        <taxon>Dikarya</taxon>
        <taxon>Ascomycota</taxon>
        <taxon>Pezizomycotina</taxon>
        <taxon>Eurotiomycetes</taxon>
        <taxon>Eurotiomycetidae</taxon>
        <taxon>Onygenales</taxon>
        <taxon>Onygenaceae</taxon>
        <taxon>Coccidioides</taxon>
    </lineage>
</organism>
<gene>
    <name evidence="1" type="ORF">CPSG_06249</name>
</gene>